<proteinExistence type="predicted"/>
<accession>A0AAX2ILS8</accession>
<evidence type="ECO:0000313" key="1">
    <source>
        <dbReference type="EMBL" id="SKC02485.1"/>
    </source>
</evidence>
<evidence type="ECO:0000313" key="3">
    <source>
        <dbReference type="Proteomes" id="UP000190669"/>
    </source>
</evidence>
<dbReference type="KEGG" id="cbp:EB354_09095"/>
<dbReference type="Pfam" id="PF09697">
    <property type="entry name" value="Porph_ging"/>
    <property type="match status" value="1"/>
</dbReference>
<dbReference type="RefSeq" id="WP_079466591.1">
    <property type="nucleotide sequence ID" value="NZ_UAVR01000012.1"/>
</dbReference>
<comment type="caution">
    <text evidence="2">The sequence shown here is derived from an EMBL/GenBank/DDBJ whole genome shotgun (WGS) entry which is preliminary data.</text>
</comment>
<dbReference type="EMBL" id="FUZE01000021">
    <property type="protein sequence ID" value="SKC02485.1"/>
    <property type="molecule type" value="Genomic_DNA"/>
</dbReference>
<protein>
    <submittedName>
        <fullName evidence="2">GLPGLI family protein</fullName>
    </submittedName>
</protein>
<sequence>MSHLNLSKRSKIILPLLIISAFVSAQSKRFYYEANFKRDSAGAYPAKDILVLEINKDYNIFLSNEYIVTDSLNNINKDNQVFAEPQFDQVVLYKKDNHKFDFIQNLSMHYYKYPAKREMKWNISNEHKKIGVWDTTKATTNFGGRNWIAWFSKDIPLPYGPYVFYGLPGLILEVNDSENNYRFNLIQNKNYKVELNSNNFIEKLFGDRKIDISEKDWQKIQLNYYNNPIPEYKAGKAVMFTDKGDEYTQNDYRNLEKAIQNQIRIYNNPIELDKAIKY</sequence>
<organism evidence="2 4">
    <name type="scientific">Chryseobacterium balustinum</name>
    <dbReference type="NCBI Taxonomy" id="246"/>
    <lineage>
        <taxon>Bacteria</taxon>
        <taxon>Pseudomonadati</taxon>
        <taxon>Bacteroidota</taxon>
        <taxon>Flavobacteriia</taxon>
        <taxon>Flavobacteriales</taxon>
        <taxon>Weeksellaceae</taxon>
        <taxon>Chryseobacterium group</taxon>
        <taxon>Chryseobacterium</taxon>
    </lineage>
</organism>
<gene>
    <name evidence="2" type="ORF">NCTC11212_02587</name>
    <name evidence="1" type="ORF">SAMN05421800_12155</name>
</gene>
<keyword evidence="3" id="KW-1185">Reference proteome</keyword>
<evidence type="ECO:0000313" key="2">
    <source>
        <dbReference type="EMBL" id="SQA90689.1"/>
    </source>
</evidence>
<evidence type="ECO:0000313" key="4">
    <source>
        <dbReference type="Proteomes" id="UP000251937"/>
    </source>
</evidence>
<dbReference type="AlphaFoldDB" id="A0AAX2ILS8"/>
<name>A0AAX2ILS8_9FLAO</name>
<dbReference type="EMBL" id="UAVR01000012">
    <property type="protein sequence ID" value="SQA90689.1"/>
    <property type="molecule type" value="Genomic_DNA"/>
</dbReference>
<dbReference type="InterPro" id="IPR005901">
    <property type="entry name" value="GLPGLI"/>
</dbReference>
<reference evidence="2 4" key="2">
    <citation type="submission" date="2018-06" db="EMBL/GenBank/DDBJ databases">
        <authorList>
            <consortium name="Pathogen Informatics"/>
            <person name="Doyle S."/>
        </authorList>
    </citation>
    <scope>NUCLEOTIDE SEQUENCE [LARGE SCALE GENOMIC DNA]</scope>
    <source>
        <strain evidence="2 4">NCTC11212</strain>
    </source>
</reference>
<dbReference type="NCBIfam" id="TIGR01200">
    <property type="entry name" value="GLPGLI"/>
    <property type="match status" value="1"/>
</dbReference>
<reference evidence="1 3" key="1">
    <citation type="submission" date="2017-02" db="EMBL/GenBank/DDBJ databases">
        <authorList>
            <person name="Varghese N."/>
            <person name="Submissions S."/>
        </authorList>
    </citation>
    <scope>NUCLEOTIDE SEQUENCE [LARGE SCALE GENOMIC DNA]</scope>
    <source>
        <strain evidence="1 3">DSM 16775</strain>
    </source>
</reference>
<dbReference type="Proteomes" id="UP000251937">
    <property type="component" value="Unassembled WGS sequence"/>
</dbReference>
<dbReference type="Proteomes" id="UP000190669">
    <property type="component" value="Unassembled WGS sequence"/>
</dbReference>